<protein>
    <submittedName>
        <fullName evidence="2">Uncharacterized protein</fullName>
    </submittedName>
</protein>
<name>A0AAW2D4Y5_9ROSI</name>
<reference evidence="2 3" key="1">
    <citation type="submission" date="2024-01" db="EMBL/GenBank/DDBJ databases">
        <title>A telomere-to-telomere, gap-free genome of sweet tea (Lithocarpus litseifolius).</title>
        <authorList>
            <person name="Zhou J."/>
        </authorList>
    </citation>
    <scope>NUCLEOTIDE SEQUENCE [LARGE SCALE GENOMIC DNA]</scope>
    <source>
        <strain evidence="2">Zhou-2022a</strain>
        <tissue evidence="2">Leaf</tissue>
    </source>
</reference>
<evidence type="ECO:0000256" key="1">
    <source>
        <dbReference type="SAM" id="MobiDB-lite"/>
    </source>
</evidence>
<evidence type="ECO:0000313" key="3">
    <source>
        <dbReference type="Proteomes" id="UP001459277"/>
    </source>
</evidence>
<feature type="region of interest" description="Disordered" evidence="1">
    <location>
        <begin position="44"/>
        <end position="71"/>
    </location>
</feature>
<keyword evidence="3" id="KW-1185">Reference proteome</keyword>
<sequence length="71" mass="8057">MLHAKIKAQENMICGPYLHEVNHSFIVIRNWDGVLWTAISGIKDGTSRDKEDNSNNNMKVESNLEGDLEDN</sequence>
<organism evidence="2 3">
    <name type="scientific">Lithocarpus litseifolius</name>
    <dbReference type="NCBI Taxonomy" id="425828"/>
    <lineage>
        <taxon>Eukaryota</taxon>
        <taxon>Viridiplantae</taxon>
        <taxon>Streptophyta</taxon>
        <taxon>Embryophyta</taxon>
        <taxon>Tracheophyta</taxon>
        <taxon>Spermatophyta</taxon>
        <taxon>Magnoliopsida</taxon>
        <taxon>eudicotyledons</taxon>
        <taxon>Gunneridae</taxon>
        <taxon>Pentapetalae</taxon>
        <taxon>rosids</taxon>
        <taxon>fabids</taxon>
        <taxon>Fagales</taxon>
        <taxon>Fagaceae</taxon>
        <taxon>Lithocarpus</taxon>
    </lineage>
</organism>
<proteinExistence type="predicted"/>
<evidence type="ECO:0000313" key="2">
    <source>
        <dbReference type="EMBL" id="KAL0004892.1"/>
    </source>
</evidence>
<dbReference type="Proteomes" id="UP001459277">
    <property type="component" value="Unassembled WGS sequence"/>
</dbReference>
<gene>
    <name evidence="2" type="ORF">SO802_012453</name>
</gene>
<accession>A0AAW2D4Y5</accession>
<comment type="caution">
    <text evidence="2">The sequence shown here is derived from an EMBL/GenBank/DDBJ whole genome shotgun (WGS) entry which is preliminary data.</text>
</comment>
<dbReference type="EMBL" id="JAZDWU010000004">
    <property type="protein sequence ID" value="KAL0004892.1"/>
    <property type="molecule type" value="Genomic_DNA"/>
</dbReference>
<dbReference type="AlphaFoldDB" id="A0AAW2D4Y5"/>